<dbReference type="AlphaFoldDB" id="A0A0A9X8L6"/>
<dbReference type="Pfam" id="PF00285">
    <property type="entry name" value="Citrate_synt"/>
    <property type="match status" value="1"/>
</dbReference>
<dbReference type="SUPFAM" id="SSF48256">
    <property type="entry name" value="Citrate synthase"/>
    <property type="match status" value="1"/>
</dbReference>
<dbReference type="PANTHER" id="PTHR42871">
    <property type="entry name" value="CITRATE SYNTHASE"/>
    <property type="match status" value="1"/>
</dbReference>
<dbReference type="EMBL" id="GBHO01027623">
    <property type="protein sequence ID" value="JAG15981.1"/>
    <property type="molecule type" value="Transcribed_RNA"/>
</dbReference>
<dbReference type="InterPro" id="IPR016142">
    <property type="entry name" value="Citrate_synth-like_lrg_a-sub"/>
</dbReference>
<sequence length="111" mass="12831">GVSEWWMVRRLQVDTVHPHRKDHGTVTVIDNRSSKTYTLELEHNTVHGTEWHGIKWNGTGLRYFDPGYVNTVSSKSTITYIDGDKGILRYRGYPIEQLAGKFSYLTICFLL</sequence>
<evidence type="ECO:0000313" key="1">
    <source>
        <dbReference type="EMBL" id="JAG15981.1"/>
    </source>
</evidence>
<protein>
    <submittedName>
        <fullName evidence="1">Citrate synthase</fullName>
    </submittedName>
</protein>
<organism evidence="1">
    <name type="scientific">Lygus hesperus</name>
    <name type="common">Western plant bug</name>
    <dbReference type="NCBI Taxonomy" id="30085"/>
    <lineage>
        <taxon>Eukaryota</taxon>
        <taxon>Metazoa</taxon>
        <taxon>Ecdysozoa</taxon>
        <taxon>Arthropoda</taxon>
        <taxon>Hexapoda</taxon>
        <taxon>Insecta</taxon>
        <taxon>Pterygota</taxon>
        <taxon>Neoptera</taxon>
        <taxon>Paraneoptera</taxon>
        <taxon>Hemiptera</taxon>
        <taxon>Heteroptera</taxon>
        <taxon>Panheteroptera</taxon>
        <taxon>Cimicomorpha</taxon>
        <taxon>Miridae</taxon>
        <taxon>Mirini</taxon>
        <taxon>Lygus</taxon>
    </lineage>
</organism>
<dbReference type="Gene3D" id="1.10.580.10">
    <property type="entry name" value="Citrate Synthase, domain 1"/>
    <property type="match status" value="1"/>
</dbReference>
<name>A0A0A9X8L6_LYGHE</name>
<dbReference type="PANTHER" id="PTHR42871:SF1">
    <property type="entry name" value="CITRATE SYNTHASE"/>
    <property type="match status" value="1"/>
</dbReference>
<dbReference type="InterPro" id="IPR036969">
    <property type="entry name" value="Citrate_synthase_sf"/>
</dbReference>
<feature type="non-terminal residue" evidence="1">
    <location>
        <position position="1"/>
    </location>
</feature>
<dbReference type="GO" id="GO:0046912">
    <property type="term" value="F:acyltransferase activity, acyl groups converted into alkyl on transfer"/>
    <property type="evidence" value="ECO:0007669"/>
    <property type="project" value="InterPro"/>
</dbReference>
<accession>A0A0A9X8L6</accession>
<reference evidence="1" key="1">
    <citation type="journal article" date="2014" name="PLoS ONE">
        <title>Transcriptome-Based Identification of ABC Transporters in the Western Tarnished Plant Bug Lygus hesperus.</title>
        <authorList>
            <person name="Hull J.J."/>
            <person name="Chaney K."/>
            <person name="Geib S.M."/>
            <person name="Fabrick J.A."/>
            <person name="Brent C.S."/>
            <person name="Walsh D."/>
            <person name="Lavine L.C."/>
        </authorList>
    </citation>
    <scope>NUCLEOTIDE SEQUENCE</scope>
</reference>
<proteinExistence type="predicted"/>
<gene>
    <name evidence="1" type="primary">gltA_1</name>
    <name evidence="1" type="ORF">CM83_11843</name>
</gene>
<reference evidence="1" key="2">
    <citation type="submission" date="2014-07" db="EMBL/GenBank/DDBJ databases">
        <authorList>
            <person name="Hull J."/>
        </authorList>
    </citation>
    <scope>NUCLEOTIDE SEQUENCE</scope>
</reference>
<dbReference type="InterPro" id="IPR002020">
    <property type="entry name" value="Citrate_synthase"/>
</dbReference>